<dbReference type="InterPro" id="IPR036271">
    <property type="entry name" value="Tet_transcr_reg_TetR-rel_C_sf"/>
</dbReference>
<keyword evidence="7" id="KW-1185">Reference proteome</keyword>
<feature type="DNA-binding region" description="H-T-H motif" evidence="4">
    <location>
        <begin position="29"/>
        <end position="48"/>
    </location>
</feature>
<sequence>MPWEKSFNVEQAIDSAKLQFWKNGYSDSPMSDLLKVTGLTKGSFYNAFGSKRNLFIRTFKKYDRESQAFLHQLIAMDSPKEAIRTFFDGLVETTIYDQDKKGCFTVNMLICIKSYDEEIQNLVRGSVLSVETFLKQMVELGQTRGEIPADLVPEMAAKFLVGAMVSIRVLGRGTYDPKEVRELADQAFSIVQKD</sequence>
<dbReference type="InterPro" id="IPR011075">
    <property type="entry name" value="TetR_C"/>
</dbReference>
<protein>
    <submittedName>
        <fullName evidence="6">TetR/AcrR family transcriptional regulator</fullName>
    </submittedName>
</protein>
<dbReference type="SUPFAM" id="SSF46689">
    <property type="entry name" value="Homeodomain-like"/>
    <property type="match status" value="1"/>
</dbReference>
<accession>A0AAQ3QSD5</accession>
<dbReference type="Pfam" id="PF16925">
    <property type="entry name" value="TetR_C_13"/>
    <property type="match status" value="1"/>
</dbReference>
<dbReference type="SUPFAM" id="SSF48498">
    <property type="entry name" value="Tetracyclin repressor-like, C-terminal domain"/>
    <property type="match status" value="1"/>
</dbReference>
<feature type="domain" description="HTH tetR-type" evidence="5">
    <location>
        <begin position="6"/>
        <end position="66"/>
    </location>
</feature>
<reference evidence="6 7" key="1">
    <citation type="submission" date="2023-10" db="EMBL/GenBank/DDBJ databases">
        <title>Rubellicoccus peritrichatus gen. nov., sp. nov., isolated from an algae of coral reef tank.</title>
        <authorList>
            <person name="Luo J."/>
        </authorList>
    </citation>
    <scope>NUCLEOTIDE SEQUENCE [LARGE SCALE GENOMIC DNA]</scope>
    <source>
        <strain evidence="6 7">CR14</strain>
    </source>
</reference>
<evidence type="ECO:0000313" key="7">
    <source>
        <dbReference type="Proteomes" id="UP001304300"/>
    </source>
</evidence>
<dbReference type="Gene3D" id="1.10.357.10">
    <property type="entry name" value="Tetracycline Repressor, domain 2"/>
    <property type="match status" value="1"/>
</dbReference>
<gene>
    <name evidence="6" type="ORF">RZN69_16625</name>
</gene>
<dbReference type="AlphaFoldDB" id="A0AAQ3QSD5"/>
<dbReference type="PANTHER" id="PTHR47506:SF1">
    <property type="entry name" value="HTH-TYPE TRANSCRIPTIONAL REGULATOR YJDC"/>
    <property type="match status" value="1"/>
</dbReference>
<evidence type="ECO:0000256" key="1">
    <source>
        <dbReference type="ARBA" id="ARBA00023015"/>
    </source>
</evidence>
<dbReference type="RefSeq" id="WP_317832400.1">
    <property type="nucleotide sequence ID" value="NZ_CP136920.1"/>
</dbReference>
<dbReference type="KEGG" id="puo:RZN69_16625"/>
<dbReference type="Proteomes" id="UP001304300">
    <property type="component" value="Chromosome"/>
</dbReference>
<dbReference type="EMBL" id="CP136920">
    <property type="protein sequence ID" value="WOO40246.1"/>
    <property type="molecule type" value="Genomic_DNA"/>
</dbReference>
<dbReference type="PROSITE" id="PS50977">
    <property type="entry name" value="HTH_TETR_2"/>
    <property type="match status" value="1"/>
</dbReference>
<evidence type="ECO:0000313" key="6">
    <source>
        <dbReference type="EMBL" id="WOO40246.1"/>
    </source>
</evidence>
<name>A0AAQ3QSD5_9BACT</name>
<dbReference type="InterPro" id="IPR001647">
    <property type="entry name" value="HTH_TetR"/>
</dbReference>
<dbReference type="GO" id="GO:0003677">
    <property type="term" value="F:DNA binding"/>
    <property type="evidence" value="ECO:0007669"/>
    <property type="project" value="UniProtKB-UniRule"/>
</dbReference>
<dbReference type="PANTHER" id="PTHR47506">
    <property type="entry name" value="TRANSCRIPTIONAL REGULATORY PROTEIN"/>
    <property type="match status" value="1"/>
</dbReference>
<dbReference type="Pfam" id="PF00440">
    <property type="entry name" value="TetR_N"/>
    <property type="match status" value="1"/>
</dbReference>
<keyword evidence="1" id="KW-0805">Transcription regulation</keyword>
<evidence type="ECO:0000256" key="3">
    <source>
        <dbReference type="ARBA" id="ARBA00023163"/>
    </source>
</evidence>
<evidence type="ECO:0000256" key="4">
    <source>
        <dbReference type="PROSITE-ProRule" id="PRU00335"/>
    </source>
</evidence>
<organism evidence="6 7">
    <name type="scientific">Rubellicoccus peritrichatus</name>
    <dbReference type="NCBI Taxonomy" id="3080537"/>
    <lineage>
        <taxon>Bacteria</taxon>
        <taxon>Pseudomonadati</taxon>
        <taxon>Verrucomicrobiota</taxon>
        <taxon>Opitutia</taxon>
        <taxon>Puniceicoccales</taxon>
        <taxon>Cerasicoccaceae</taxon>
        <taxon>Rubellicoccus</taxon>
    </lineage>
</organism>
<keyword evidence="2 4" id="KW-0238">DNA-binding</keyword>
<keyword evidence="3" id="KW-0804">Transcription</keyword>
<dbReference type="Gene3D" id="1.10.10.60">
    <property type="entry name" value="Homeodomain-like"/>
    <property type="match status" value="1"/>
</dbReference>
<evidence type="ECO:0000256" key="2">
    <source>
        <dbReference type="ARBA" id="ARBA00023125"/>
    </source>
</evidence>
<proteinExistence type="predicted"/>
<dbReference type="InterPro" id="IPR009057">
    <property type="entry name" value="Homeodomain-like_sf"/>
</dbReference>
<evidence type="ECO:0000259" key="5">
    <source>
        <dbReference type="PROSITE" id="PS50977"/>
    </source>
</evidence>